<dbReference type="Pfam" id="PF02771">
    <property type="entry name" value="Acyl-CoA_dh_N"/>
    <property type="match status" value="1"/>
</dbReference>
<name>A0A561UY81_9ACTN</name>
<comment type="caution">
    <text evidence="9">The sequence shown here is derived from an EMBL/GenBank/DDBJ whole genome shotgun (WGS) entry which is preliminary data.</text>
</comment>
<feature type="domain" description="Acyl-CoA dehydrogenase/oxidase C-terminal" evidence="7">
    <location>
        <begin position="288"/>
        <end position="415"/>
    </location>
</feature>
<dbReference type="InterPro" id="IPR037069">
    <property type="entry name" value="AcylCoA_DH/ox_N_sf"/>
</dbReference>
<proteinExistence type="inferred from homology"/>
<keyword evidence="3" id="KW-0285">Flavoprotein</keyword>
<comment type="cofactor">
    <cofactor evidence="1">
        <name>FAD</name>
        <dbReference type="ChEBI" id="CHEBI:57692"/>
    </cofactor>
</comment>
<dbReference type="Gene3D" id="1.10.540.10">
    <property type="entry name" value="Acyl-CoA dehydrogenase/oxidase, N-terminal domain"/>
    <property type="match status" value="1"/>
</dbReference>
<dbReference type="PANTHER" id="PTHR43884:SF20">
    <property type="entry name" value="ACYL-COA DEHYDROGENASE FADE28"/>
    <property type="match status" value="1"/>
</dbReference>
<dbReference type="InterPro" id="IPR036250">
    <property type="entry name" value="AcylCo_DH-like_C"/>
</dbReference>
<keyword evidence="5" id="KW-0560">Oxidoreductase</keyword>
<dbReference type="InterPro" id="IPR046373">
    <property type="entry name" value="Acyl-CoA_Oxase/DH_mid-dom_sf"/>
</dbReference>
<evidence type="ECO:0000259" key="7">
    <source>
        <dbReference type="Pfam" id="PF00441"/>
    </source>
</evidence>
<dbReference type="Pfam" id="PF00441">
    <property type="entry name" value="Acyl-CoA_dh_1"/>
    <property type="match status" value="1"/>
</dbReference>
<dbReference type="Gene3D" id="1.20.140.10">
    <property type="entry name" value="Butyryl-CoA Dehydrogenase, subunit A, domain 3"/>
    <property type="match status" value="1"/>
</dbReference>
<gene>
    <name evidence="9" type="ORF">FHX80_112765</name>
</gene>
<dbReference type="OrthoDB" id="4319499at2"/>
<dbReference type="Proteomes" id="UP000318186">
    <property type="component" value="Unassembled WGS sequence"/>
</dbReference>
<dbReference type="GO" id="GO:0003995">
    <property type="term" value="F:acyl-CoA dehydrogenase activity"/>
    <property type="evidence" value="ECO:0007669"/>
    <property type="project" value="TreeGrafter"/>
</dbReference>
<dbReference type="InterPro" id="IPR009075">
    <property type="entry name" value="AcylCo_DH/oxidase_C"/>
</dbReference>
<protein>
    <submittedName>
        <fullName evidence="9">Alkylation response protein AidB-like acyl-CoA dehydrogenase</fullName>
    </submittedName>
</protein>
<feature type="domain" description="Acyl-CoA dehydrogenase/oxidase N-terminal" evidence="8">
    <location>
        <begin position="6"/>
        <end position="120"/>
    </location>
</feature>
<dbReference type="InterPro" id="IPR013786">
    <property type="entry name" value="AcylCoA_DH/ox_N"/>
</dbReference>
<dbReference type="PANTHER" id="PTHR43884">
    <property type="entry name" value="ACYL-COA DEHYDROGENASE"/>
    <property type="match status" value="1"/>
</dbReference>
<evidence type="ECO:0000256" key="5">
    <source>
        <dbReference type="ARBA" id="ARBA00023002"/>
    </source>
</evidence>
<dbReference type="Gene3D" id="2.40.110.10">
    <property type="entry name" value="Butyryl-CoA Dehydrogenase, subunit A, domain 2"/>
    <property type="match status" value="1"/>
</dbReference>
<sequence>MDFNFTEEQQAAVEAARAVFSGVVPDAVPSPALVPGAVAEDIDRPLWAALAAGDLLSLPLSPEHGGAGLDLIALCLVLRESAKVLARVPVLETCTVAMAIQRYGDEALAAELLPAVGRGELVLTVGANGRSGHDPAELAVTARLDDDASRAAGSRADGDASRAAGSRADGDASRAAGGTSGTTGDTSRADGDGGNSCEAVWVLDGVQSAVPWAQTANWIAVPAHTGEGRAVLALVSRGQDGVTIAEQVSTNGELFGEVRLDAVRIRRRELIDAAGAWEWLHALLTTGTCALALGLGKAVLAMTSQYTGKREQFGFPVATFQSVAVQTADRYIDLRAMEVTLWQAAWRIASGGSGTLPPAGDVAVAKIWASDGVRRVVQTAQHLHGGFGADTDYPLHRFHAWAKQIELSLGPAAAHEEALGDLLAAHSLD</sequence>
<dbReference type="AlphaFoldDB" id="A0A561UY81"/>
<evidence type="ECO:0000256" key="2">
    <source>
        <dbReference type="ARBA" id="ARBA00009347"/>
    </source>
</evidence>
<accession>A0A561UY81</accession>
<evidence type="ECO:0000259" key="8">
    <source>
        <dbReference type="Pfam" id="PF02771"/>
    </source>
</evidence>
<evidence type="ECO:0000256" key="6">
    <source>
        <dbReference type="SAM" id="MobiDB-lite"/>
    </source>
</evidence>
<dbReference type="RefSeq" id="WP_145764480.1">
    <property type="nucleotide sequence ID" value="NZ_VIWW01000001.1"/>
</dbReference>
<evidence type="ECO:0000256" key="4">
    <source>
        <dbReference type="ARBA" id="ARBA00022827"/>
    </source>
</evidence>
<evidence type="ECO:0000256" key="1">
    <source>
        <dbReference type="ARBA" id="ARBA00001974"/>
    </source>
</evidence>
<dbReference type="SUPFAM" id="SSF47203">
    <property type="entry name" value="Acyl-CoA dehydrogenase C-terminal domain-like"/>
    <property type="match status" value="1"/>
</dbReference>
<reference evidence="9 10" key="1">
    <citation type="submission" date="2019-06" db="EMBL/GenBank/DDBJ databases">
        <title>Sequencing the genomes of 1000 actinobacteria strains.</title>
        <authorList>
            <person name="Klenk H.-P."/>
        </authorList>
    </citation>
    <scope>NUCLEOTIDE SEQUENCE [LARGE SCALE GENOMIC DNA]</scope>
    <source>
        <strain evidence="9 10">DSM 42059</strain>
    </source>
</reference>
<evidence type="ECO:0000256" key="3">
    <source>
        <dbReference type="ARBA" id="ARBA00022630"/>
    </source>
</evidence>
<feature type="compositionally biased region" description="Low complexity" evidence="6">
    <location>
        <begin position="150"/>
        <end position="186"/>
    </location>
</feature>
<dbReference type="EMBL" id="VIWW01000001">
    <property type="protein sequence ID" value="TWG04321.1"/>
    <property type="molecule type" value="Genomic_DNA"/>
</dbReference>
<keyword evidence="4" id="KW-0274">FAD</keyword>
<dbReference type="InterPro" id="IPR009100">
    <property type="entry name" value="AcylCoA_DH/oxidase_NM_dom_sf"/>
</dbReference>
<organism evidence="9 10">
    <name type="scientific">Streptomyces brevispora</name>
    <dbReference type="NCBI Taxonomy" id="887462"/>
    <lineage>
        <taxon>Bacteria</taxon>
        <taxon>Bacillati</taxon>
        <taxon>Actinomycetota</taxon>
        <taxon>Actinomycetes</taxon>
        <taxon>Kitasatosporales</taxon>
        <taxon>Streptomycetaceae</taxon>
        <taxon>Streptomyces</taxon>
    </lineage>
</organism>
<dbReference type="SUPFAM" id="SSF56645">
    <property type="entry name" value="Acyl-CoA dehydrogenase NM domain-like"/>
    <property type="match status" value="1"/>
</dbReference>
<feature type="region of interest" description="Disordered" evidence="6">
    <location>
        <begin position="149"/>
        <end position="192"/>
    </location>
</feature>
<dbReference type="GO" id="GO:0050660">
    <property type="term" value="F:flavin adenine dinucleotide binding"/>
    <property type="evidence" value="ECO:0007669"/>
    <property type="project" value="InterPro"/>
</dbReference>
<evidence type="ECO:0000313" key="9">
    <source>
        <dbReference type="EMBL" id="TWG04321.1"/>
    </source>
</evidence>
<evidence type="ECO:0000313" key="10">
    <source>
        <dbReference type="Proteomes" id="UP000318186"/>
    </source>
</evidence>
<comment type="similarity">
    <text evidence="2">Belongs to the acyl-CoA dehydrogenase family.</text>
</comment>